<dbReference type="AlphaFoldDB" id="A0AA38WBZ8"/>
<dbReference type="Proteomes" id="UP001172457">
    <property type="component" value="Chromosome 5"/>
</dbReference>
<dbReference type="PANTHER" id="PTHR33223:SF11">
    <property type="entry name" value="ELEMENT PROTEIN, PUTATIVE-RELATED"/>
    <property type="match status" value="1"/>
</dbReference>
<protein>
    <recommendedName>
        <fullName evidence="2">Retrotransposon gag domain-containing protein</fullName>
    </recommendedName>
</protein>
<dbReference type="EMBL" id="JARYMX010000005">
    <property type="protein sequence ID" value="KAJ9546485.1"/>
    <property type="molecule type" value="Genomic_DNA"/>
</dbReference>
<dbReference type="InterPro" id="IPR005162">
    <property type="entry name" value="Retrotrans_gag_dom"/>
</dbReference>
<feature type="compositionally biased region" description="Polar residues" evidence="1">
    <location>
        <begin position="45"/>
        <end position="56"/>
    </location>
</feature>
<evidence type="ECO:0000259" key="2">
    <source>
        <dbReference type="Pfam" id="PF03732"/>
    </source>
</evidence>
<keyword evidence="4" id="KW-1185">Reference proteome</keyword>
<reference evidence="3" key="1">
    <citation type="submission" date="2023-03" db="EMBL/GenBank/DDBJ databases">
        <title>Chromosome-scale reference genome and RAD-based genetic map of yellow starthistle (Centaurea solstitialis) reveal putative structural variation and QTLs associated with invader traits.</title>
        <authorList>
            <person name="Reatini B."/>
            <person name="Cang F.A."/>
            <person name="Jiang Q."/>
            <person name="Mckibben M.T.W."/>
            <person name="Barker M.S."/>
            <person name="Rieseberg L.H."/>
            <person name="Dlugosch K.M."/>
        </authorList>
    </citation>
    <scope>NUCLEOTIDE SEQUENCE</scope>
    <source>
        <strain evidence="3">CAN-66</strain>
        <tissue evidence="3">Leaf</tissue>
    </source>
</reference>
<sequence>MNQQWKTVLKRGETLPVLTRSRLAGARSSLAAREIRSRKKKKRTNTQGTPLWNLNNEKGHDQPMWTTRRAAPTATARPITKPNLEGDIEIKGQFLHMIRELNFDGKAESDPNLHIESFLTFVIFLGTKQSRMMQYRHDHGYGPLEPSSIATWNELRNKFISRFFPPSKLRPEIRTFKQREEETITEAWERFKRMLNLCPCHGLSKSEQVQTFYSGLDYISRSTLDSSAGGVFMYKTPVQGYQMLEDMLIHNIDGTVDKRANVRRFT</sequence>
<evidence type="ECO:0000313" key="4">
    <source>
        <dbReference type="Proteomes" id="UP001172457"/>
    </source>
</evidence>
<feature type="domain" description="Retrotransposon gag" evidence="2">
    <location>
        <begin position="143"/>
        <end position="217"/>
    </location>
</feature>
<feature type="region of interest" description="Disordered" evidence="1">
    <location>
        <begin position="29"/>
        <end position="63"/>
    </location>
</feature>
<evidence type="ECO:0000256" key="1">
    <source>
        <dbReference type="SAM" id="MobiDB-lite"/>
    </source>
</evidence>
<proteinExistence type="predicted"/>
<accession>A0AA38WBZ8</accession>
<dbReference type="PANTHER" id="PTHR33223">
    <property type="entry name" value="CCHC-TYPE DOMAIN-CONTAINING PROTEIN"/>
    <property type="match status" value="1"/>
</dbReference>
<gene>
    <name evidence="3" type="ORF">OSB04_019028</name>
</gene>
<dbReference type="Pfam" id="PF03732">
    <property type="entry name" value="Retrotrans_gag"/>
    <property type="match status" value="1"/>
</dbReference>
<name>A0AA38WBZ8_9ASTR</name>
<organism evidence="3 4">
    <name type="scientific">Centaurea solstitialis</name>
    <name type="common">yellow star-thistle</name>
    <dbReference type="NCBI Taxonomy" id="347529"/>
    <lineage>
        <taxon>Eukaryota</taxon>
        <taxon>Viridiplantae</taxon>
        <taxon>Streptophyta</taxon>
        <taxon>Embryophyta</taxon>
        <taxon>Tracheophyta</taxon>
        <taxon>Spermatophyta</taxon>
        <taxon>Magnoliopsida</taxon>
        <taxon>eudicotyledons</taxon>
        <taxon>Gunneridae</taxon>
        <taxon>Pentapetalae</taxon>
        <taxon>asterids</taxon>
        <taxon>campanulids</taxon>
        <taxon>Asterales</taxon>
        <taxon>Asteraceae</taxon>
        <taxon>Carduoideae</taxon>
        <taxon>Cardueae</taxon>
        <taxon>Centaureinae</taxon>
        <taxon>Centaurea</taxon>
    </lineage>
</organism>
<comment type="caution">
    <text evidence="3">The sequence shown here is derived from an EMBL/GenBank/DDBJ whole genome shotgun (WGS) entry which is preliminary data.</text>
</comment>
<evidence type="ECO:0000313" key="3">
    <source>
        <dbReference type="EMBL" id="KAJ9546485.1"/>
    </source>
</evidence>